<dbReference type="InterPro" id="IPR001670">
    <property type="entry name" value="ADH_Fe/GldA"/>
</dbReference>
<dbReference type="CDD" id="cd08187">
    <property type="entry name" value="BDH"/>
    <property type="match status" value="1"/>
</dbReference>
<dbReference type="Pfam" id="PF00465">
    <property type="entry name" value="Fe-ADH"/>
    <property type="match status" value="1"/>
</dbReference>
<dbReference type="Gene3D" id="3.40.50.1970">
    <property type="match status" value="1"/>
</dbReference>
<dbReference type="Proteomes" id="UP000003303">
    <property type="component" value="Unassembled WGS sequence"/>
</dbReference>
<dbReference type="GO" id="GO:0046872">
    <property type="term" value="F:metal ion binding"/>
    <property type="evidence" value="ECO:0007669"/>
    <property type="project" value="InterPro"/>
</dbReference>
<dbReference type="PANTHER" id="PTHR43633:SF1">
    <property type="entry name" value="ALCOHOL DEHYDROGENASE YQHD"/>
    <property type="match status" value="1"/>
</dbReference>
<evidence type="ECO:0000313" key="6">
    <source>
        <dbReference type="Proteomes" id="UP000003303"/>
    </source>
</evidence>
<dbReference type="STRING" id="596327.PORUE0001_0505"/>
<feature type="domain" description="Alcohol dehydrogenase iron-type/glycerol dehydrogenase GldA" evidence="3">
    <location>
        <begin position="10"/>
        <end position="173"/>
    </location>
</feature>
<protein>
    <submittedName>
        <fullName evidence="5">Alcohol dehydrogenase, iron-dependent</fullName>
        <ecNumber evidence="5">1.1.1.1</ecNumber>
    </submittedName>
</protein>
<evidence type="ECO:0000259" key="4">
    <source>
        <dbReference type="Pfam" id="PF25137"/>
    </source>
</evidence>
<dbReference type="InterPro" id="IPR044731">
    <property type="entry name" value="BDH-like"/>
</dbReference>
<comment type="caution">
    <text evidence="5">The sequence shown here is derived from an EMBL/GenBank/DDBJ whole genome shotgun (WGS) entry which is preliminary data.</text>
</comment>
<dbReference type="PROSITE" id="PS00060">
    <property type="entry name" value="ADH_IRON_2"/>
    <property type="match status" value="1"/>
</dbReference>
<evidence type="ECO:0000313" key="5">
    <source>
        <dbReference type="EMBL" id="EEK16057.1"/>
    </source>
</evidence>
<accession>C2MDZ8</accession>
<keyword evidence="2 5" id="KW-0560">Oxidoreductase</keyword>
<dbReference type="GO" id="GO:1990002">
    <property type="term" value="F:methylglyoxal reductase (NADPH) (acetol producing) activity"/>
    <property type="evidence" value="ECO:0007669"/>
    <property type="project" value="TreeGrafter"/>
</dbReference>
<dbReference type="EMBL" id="ACLR01000220">
    <property type="protein sequence ID" value="EEK16057.1"/>
    <property type="molecule type" value="Genomic_DNA"/>
</dbReference>
<gene>
    <name evidence="5" type="ORF">PORUE0001_0505</name>
</gene>
<organism evidence="5 6">
    <name type="scientific">Porphyromonas uenonis 60-3</name>
    <dbReference type="NCBI Taxonomy" id="596327"/>
    <lineage>
        <taxon>Bacteria</taxon>
        <taxon>Pseudomonadati</taxon>
        <taxon>Bacteroidota</taxon>
        <taxon>Bacteroidia</taxon>
        <taxon>Bacteroidales</taxon>
        <taxon>Porphyromonadaceae</taxon>
        <taxon>Porphyromonas</taxon>
    </lineage>
</organism>
<evidence type="ECO:0000256" key="1">
    <source>
        <dbReference type="ARBA" id="ARBA00007358"/>
    </source>
</evidence>
<dbReference type="PANTHER" id="PTHR43633">
    <property type="entry name" value="ALCOHOL DEHYDROGENASE YQHD"/>
    <property type="match status" value="1"/>
</dbReference>
<dbReference type="Pfam" id="PF25137">
    <property type="entry name" value="ADH_Fe_C"/>
    <property type="match status" value="1"/>
</dbReference>
<dbReference type="OrthoDB" id="9801156at2"/>
<dbReference type="GO" id="GO:1990362">
    <property type="term" value="F:butanol dehydrogenase (NAD+) activity"/>
    <property type="evidence" value="ECO:0007669"/>
    <property type="project" value="InterPro"/>
</dbReference>
<dbReference type="InterPro" id="IPR018211">
    <property type="entry name" value="ADH_Fe_CS"/>
</dbReference>
<dbReference type="AlphaFoldDB" id="C2MDZ8"/>
<dbReference type="EC" id="1.1.1.1" evidence="5"/>
<dbReference type="FunFam" id="3.40.50.1970:FF:000003">
    <property type="entry name" value="Alcohol dehydrogenase, iron-containing"/>
    <property type="match status" value="1"/>
</dbReference>
<keyword evidence="6" id="KW-1185">Reference proteome</keyword>
<dbReference type="GO" id="GO:0005829">
    <property type="term" value="C:cytosol"/>
    <property type="evidence" value="ECO:0007669"/>
    <property type="project" value="TreeGrafter"/>
</dbReference>
<reference evidence="5 6" key="1">
    <citation type="submission" date="2009-04" db="EMBL/GenBank/DDBJ databases">
        <authorList>
            <person name="Sebastian Y."/>
            <person name="Madupu R."/>
            <person name="Durkin A.S."/>
            <person name="Torralba M."/>
            <person name="Methe B."/>
            <person name="Sutton G.G."/>
            <person name="Strausberg R.L."/>
            <person name="Nelson K.E."/>
        </authorList>
    </citation>
    <scope>NUCLEOTIDE SEQUENCE [LARGE SCALE GENOMIC DNA]</scope>
    <source>
        <strain evidence="5 6">60-3</strain>
    </source>
</reference>
<comment type="similarity">
    <text evidence="1">Belongs to the iron-containing alcohol dehydrogenase family.</text>
</comment>
<dbReference type="GO" id="GO:0008106">
    <property type="term" value="F:alcohol dehydrogenase (NADP+) activity"/>
    <property type="evidence" value="ECO:0007669"/>
    <property type="project" value="TreeGrafter"/>
</dbReference>
<dbReference type="eggNOG" id="COG1979">
    <property type="taxonomic scope" value="Bacteria"/>
</dbReference>
<dbReference type="PROSITE" id="PS00913">
    <property type="entry name" value="ADH_IRON_1"/>
    <property type="match status" value="1"/>
</dbReference>
<dbReference type="InterPro" id="IPR056798">
    <property type="entry name" value="ADH_Fe_C"/>
</dbReference>
<dbReference type="SUPFAM" id="SSF56796">
    <property type="entry name" value="Dehydroquinate synthase-like"/>
    <property type="match status" value="1"/>
</dbReference>
<proteinExistence type="inferred from homology"/>
<feature type="domain" description="Fe-containing alcohol dehydrogenase-like C-terminal" evidence="4">
    <location>
        <begin position="189"/>
        <end position="386"/>
    </location>
</feature>
<sequence length="387" mass="42922">MIQPFTYYNPTRIVFGEGRIAQLSRLIEPHYRILLVMGGGSIRRNGVYDAVCQALEGRSVTEFWGIESNPTVETIRKAVQLGRQEQCDFVLAVGGGSVIDASKLIIAAMCSDQDPWDIVRAGKHRGEHLPLGVVLTIPATGSEMNSGGVISCRETQEKYSFSSKHPRFAILDPRVPTSLPPYQVACGLADTFVHVMEQYMTTMRSPLLMDRMAEGVLHTLIEIAPGLTHNHQDVDLMGEFMLCATVGLNGYLSWGVDQDWSTHYIGHEVTALTGLTHGHTLAIILPATLQVMRHLGKQDKLLQYAARIWGFTPQSCQGEEHAITAAIEATKQFFAKLGLSVTLRDAEVSHEVIDEVVRRFTERGTVLGEHQNMTPEIVRQILELAYE</sequence>
<dbReference type="Gene3D" id="1.20.1090.10">
    <property type="entry name" value="Dehydroquinate synthase-like - alpha domain"/>
    <property type="match status" value="1"/>
</dbReference>
<evidence type="ECO:0000256" key="2">
    <source>
        <dbReference type="ARBA" id="ARBA00023002"/>
    </source>
</evidence>
<name>C2MDZ8_9PORP</name>
<evidence type="ECO:0000259" key="3">
    <source>
        <dbReference type="Pfam" id="PF00465"/>
    </source>
</evidence>